<accession>Q47ZW9</accession>
<dbReference type="PANTHER" id="PTHR36154:SF1">
    <property type="entry name" value="DNA-BINDING TRANSCRIPTIONAL ACTIVATOR ALPA"/>
    <property type="match status" value="1"/>
</dbReference>
<dbReference type="KEGG" id="cps:CPS_2950"/>
<dbReference type="AlphaFoldDB" id="Q47ZW9"/>
<sequence>MRLIRLKEVMSISGLGRSSIYKFMEEGRFPMSISLGERAIAWEVSEVEEWVLDKIEGRNKLVEPKQQGKVSEIDVTKYINDKFSLLSINEAITWLMQVYKQAK</sequence>
<organism evidence="1 2">
    <name type="scientific">Colwellia psychrerythraea (strain 34H / ATCC BAA-681)</name>
    <name type="common">Vibrio psychroerythus</name>
    <dbReference type="NCBI Taxonomy" id="167879"/>
    <lineage>
        <taxon>Bacteria</taxon>
        <taxon>Pseudomonadati</taxon>
        <taxon>Pseudomonadota</taxon>
        <taxon>Gammaproteobacteria</taxon>
        <taxon>Alteromonadales</taxon>
        <taxon>Colwelliaceae</taxon>
        <taxon>Colwellia</taxon>
    </lineage>
</organism>
<dbReference type="STRING" id="167879.CPS_2950"/>
<dbReference type="InterPro" id="IPR010260">
    <property type="entry name" value="AlpA"/>
</dbReference>
<dbReference type="HOGENOM" id="CLU_2258949_0_0_6"/>
<dbReference type="PANTHER" id="PTHR36154">
    <property type="entry name" value="DNA-BINDING TRANSCRIPTIONAL ACTIVATOR ALPA"/>
    <property type="match status" value="1"/>
</dbReference>
<gene>
    <name evidence="1" type="ordered locus">CPS_2950</name>
</gene>
<dbReference type="Pfam" id="PF05930">
    <property type="entry name" value="Phage_AlpA"/>
    <property type="match status" value="1"/>
</dbReference>
<evidence type="ECO:0000313" key="1">
    <source>
        <dbReference type="EMBL" id="AAZ28587.1"/>
    </source>
</evidence>
<dbReference type="RefSeq" id="WP_011043742.1">
    <property type="nucleotide sequence ID" value="NC_003910.7"/>
</dbReference>
<reference evidence="1" key="1">
    <citation type="journal article" date="2005" name="Proc. Natl. Acad. Sci. U.S.A.">
        <title>The psychrophilic lifestyle as revealed by the genome sequence of Colwellia psychrerythraea 34H through genomic and proteomic analyses.</title>
        <authorList>
            <person name="Methe B.A."/>
            <person name="Nelson K.E."/>
            <person name="Deming J.W."/>
            <person name="Momen B."/>
            <person name="Melamud E."/>
            <person name="Zhang X."/>
            <person name="Moult J."/>
            <person name="Madupu R."/>
            <person name="Nelson W.C."/>
            <person name="Dodson R.J."/>
            <person name="Brinkac L.M."/>
            <person name="Daugherty S.C."/>
            <person name="Durkin A.S."/>
            <person name="DeBoy R.T."/>
            <person name="Kolonay J.F."/>
            <person name="Sullivan S.A."/>
            <person name="Zhou L."/>
            <person name="Davidsen T.M."/>
            <person name="Wu M."/>
            <person name="Huston A.L."/>
            <person name="Lewis M."/>
            <person name="Weaver B."/>
            <person name="Weidman J.F."/>
            <person name="Khouri H."/>
            <person name="Utterback T.R."/>
            <person name="Feldblyum T.V."/>
            <person name="Fraser C.M."/>
        </authorList>
    </citation>
    <scope>NUCLEOTIDE SEQUENCE [LARGE SCALE GENOMIC DNA]</scope>
    <source>
        <strain evidence="1">34H</strain>
    </source>
</reference>
<dbReference type="EMBL" id="CP000083">
    <property type="protein sequence ID" value="AAZ28587.1"/>
    <property type="molecule type" value="Genomic_DNA"/>
</dbReference>
<protein>
    <recommendedName>
        <fullName evidence="3">Phage transcriptional regulator, AlpA</fullName>
    </recommendedName>
</protein>
<evidence type="ECO:0000313" key="2">
    <source>
        <dbReference type="Proteomes" id="UP000000547"/>
    </source>
</evidence>
<name>Q47ZW9_COLP3</name>
<dbReference type="Gene3D" id="1.10.238.160">
    <property type="match status" value="1"/>
</dbReference>
<dbReference type="InterPro" id="IPR052931">
    <property type="entry name" value="Prophage_regulatory_activator"/>
</dbReference>
<evidence type="ECO:0008006" key="3">
    <source>
        <dbReference type="Google" id="ProtNLM"/>
    </source>
</evidence>
<proteinExistence type="predicted"/>
<dbReference type="Proteomes" id="UP000000547">
    <property type="component" value="Chromosome"/>
</dbReference>